<dbReference type="EMBL" id="MHWD01000021">
    <property type="protein sequence ID" value="OHB03480.1"/>
    <property type="molecule type" value="Genomic_DNA"/>
</dbReference>
<dbReference type="GO" id="GO:0019843">
    <property type="term" value="F:rRNA binding"/>
    <property type="evidence" value="ECO:0007669"/>
    <property type="project" value="UniProtKB-UniRule"/>
</dbReference>
<dbReference type="GO" id="GO:1990904">
    <property type="term" value="C:ribonucleoprotein complex"/>
    <property type="evidence" value="ECO:0007669"/>
    <property type="project" value="UniProtKB-KW"/>
</dbReference>
<dbReference type="SUPFAM" id="SSF141091">
    <property type="entry name" value="L21p-like"/>
    <property type="match status" value="1"/>
</dbReference>
<dbReference type="GO" id="GO:0006412">
    <property type="term" value="P:translation"/>
    <property type="evidence" value="ECO:0007669"/>
    <property type="project" value="UniProtKB-UniRule"/>
</dbReference>
<proteinExistence type="inferred from homology"/>
<dbReference type="Proteomes" id="UP000179283">
    <property type="component" value="Unassembled WGS sequence"/>
</dbReference>
<comment type="similarity">
    <text evidence="1 4 5">Belongs to the bacterial ribosomal protein bL21 family.</text>
</comment>
<dbReference type="AlphaFoldDB" id="A0A1G2U3L0"/>
<dbReference type="InterPro" id="IPR036164">
    <property type="entry name" value="bL21-like_sf"/>
</dbReference>
<dbReference type="InterPro" id="IPR028909">
    <property type="entry name" value="bL21-like"/>
</dbReference>
<evidence type="ECO:0000313" key="6">
    <source>
        <dbReference type="EMBL" id="OHB03480.1"/>
    </source>
</evidence>
<evidence type="ECO:0000313" key="7">
    <source>
        <dbReference type="Proteomes" id="UP000179283"/>
    </source>
</evidence>
<evidence type="ECO:0000256" key="3">
    <source>
        <dbReference type="ARBA" id="ARBA00023274"/>
    </source>
</evidence>
<keyword evidence="4 5" id="KW-0694">RNA-binding</keyword>
<organism evidence="6 7">
    <name type="scientific">Candidatus Zambryskibacteria bacterium RIFCSPLOWO2_01_FULL_43_17</name>
    <dbReference type="NCBI Taxonomy" id="1802760"/>
    <lineage>
        <taxon>Bacteria</taxon>
        <taxon>Candidatus Zambryskiibacteriota</taxon>
    </lineage>
</organism>
<protein>
    <recommendedName>
        <fullName evidence="4">Large ribosomal subunit protein bL21</fullName>
    </recommendedName>
</protein>
<evidence type="ECO:0000256" key="1">
    <source>
        <dbReference type="ARBA" id="ARBA00008563"/>
    </source>
</evidence>
<comment type="caution">
    <text evidence="6">The sequence shown here is derived from an EMBL/GenBank/DDBJ whole genome shotgun (WGS) entry which is preliminary data.</text>
</comment>
<dbReference type="GO" id="GO:0005840">
    <property type="term" value="C:ribosome"/>
    <property type="evidence" value="ECO:0007669"/>
    <property type="project" value="UniProtKB-KW"/>
</dbReference>
<name>A0A1G2U3L0_9BACT</name>
<dbReference type="GO" id="GO:0003735">
    <property type="term" value="F:structural constituent of ribosome"/>
    <property type="evidence" value="ECO:0007669"/>
    <property type="project" value="InterPro"/>
</dbReference>
<dbReference type="GO" id="GO:0005737">
    <property type="term" value="C:cytoplasm"/>
    <property type="evidence" value="ECO:0007669"/>
    <property type="project" value="UniProtKB-ARBA"/>
</dbReference>
<evidence type="ECO:0000256" key="2">
    <source>
        <dbReference type="ARBA" id="ARBA00022980"/>
    </source>
</evidence>
<keyword evidence="3 4" id="KW-0687">Ribonucleoprotein</keyword>
<comment type="subunit">
    <text evidence="4">Part of the 50S ribosomal subunit. Contacts protein L20.</text>
</comment>
<keyword evidence="2 4" id="KW-0689">Ribosomal protein</keyword>
<evidence type="ECO:0000256" key="4">
    <source>
        <dbReference type="HAMAP-Rule" id="MF_01363"/>
    </source>
</evidence>
<dbReference type="InterPro" id="IPR001787">
    <property type="entry name" value="Ribosomal_bL21"/>
</dbReference>
<evidence type="ECO:0000256" key="5">
    <source>
        <dbReference type="RuleBase" id="RU000562"/>
    </source>
</evidence>
<dbReference type="HAMAP" id="MF_01363">
    <property type="entry name" value="Ribosomal_bL21"/>
    <property type="match status" value="1"/>
</dbReference>
<comment type="function">
    <text evidence="4 5">This protein binds to 23S rRNA in the presence of protein L20.</text>
</comment>
<reference evidence="6 7" key="1">
    <citation type="journal article" date="2016" name="Nat. Commun.">
        <title>Thousands of microbial genomes shed light on interconnected biogeochemical processes in an aquifer system.</title>
        <authorList>
            <person name="Anantharaman K."/>
            <person name="Brown C.T."/>
            <person name="Hug L.A."/>
            <person name="Sharon I."/>
            <person name="Castelle C.J."/>
            <person name="Probst A.J."/>
            <person name="Thomas B.C."/>
            <person name="Singh A."/>
            <person name="Wilkins M.J."/>
            <person name="Karaoz U."/>
            <person name="Brodie E.L."/>
            <person name="Williams K.H."/>
            <person name="Hubbard S.S."/>
            <person name="Banfield J.F."/>
        </authorList>
    </citation>
    <scope>NUCLEOTIDE SEQUENCE [LARGE SCALE GENOMIC DNA]</scope>
</reference>
<dbReference type="Pfam" id="PF00829">
    <property type="entry name" value="Ribosomal_L21p"/>
    <property type="match status" value="1"/>
</dbReference>
<dbReference type="PANTHER" id="PTHR21349:SF0">
    <property type="entry name" value="LARGE RIBOSOMAL SUBUNIT PROTEIN BL21M"/>
    <property type="match status" value="1"/>
</dbReference>
<gene>
    <name evidence="4" type="primary">rplU</name>
    <name evidence="6" type="ORF">A2920_02265</name>
</gene>
<keyword evidence="4 5" id="KW-0699">rRNA-binding</keyword>
<sequence length="119" mass="13251">MKAAKSPKKEAGNPSDFAVITTGGKQYVVREGKALRIEKLKGDYKAGDKVSFDNVLLVNTGADTKIGTPYLADSKVEATIKEIARATKITVIKYKQKSRYFKKNGHRQPYFEVVIDKIK</sequence>
<dbReference type="PANTHER" id="PTHR21349">
    <property type="entry name" value="50S RIBOSOMAL PROTEIN L21"/>
    <property type="match status" value="1"/>
</dbReference>
<dbReference type="NCBIfam" id="TIGR00061">
    <property type="entry name" value="L21"/>
    <property type="match status" value="1"/>
</dbReference>
<accession>A0A1G2U3L0</accession>